<name>A0A1L7WA28_FUSPR</name>
<keyword evidence="2" id="KW-0482">Metalloprotease</keyword>
<dbReference type="EMBL" id="FJOF01000016">
    <property type="protein sequence ID" value="CZR49439.1"/>
    <property type="molecule type" value="Genomic_DNA"/>
</dbReference>
<dbReference type="VEuPathDB" id="FungiDB:FPRO_08820"/>
<keyword evidence="2" id="KW-0479">Metal-binding</keyword>
<keyword evidence="2" id="KW-0862">Zinc</keyword>
<evidence type="ECO:0000256" key="1">
    <source>
        <dbReference type="ARBA" id="ARBA00022997"/>
    </source>
</evidence>
<dbReference type="GeneID" id="42053696"/>
<evidence type="ECO:0000256" key="2">
    <source>
        <dbReference type="RuleBase" id="RU341113"/>
    </source>
</evidence>
<dbReference type="Pfam" id="PF01244">
    <property type="entry name" value="Peptidase_M19"/>
    <property type="match status" value="1"/>
</dbReference>
<evidence type="ECO:0000313" key="3">
    <source>
        <dbReference type="EMBL" id="CZR49439.1"/>
    </source>
</evidence>
<evidence type="ECO:0000313" key="4">
    <source>
        <dbReference type="Proteomes" id="UP000183971"/>
    </source>
</evidence>
<dbReference type="RefSeq" id="XP_031089941.1">
    <property type="nucleotide sequence ID" value="XM_031224709.1"/>
</dbReference>
<comment type="caution">
    <text evidence="3">The sequence shown here is derived from an EMBL/GenBank/DDBJ whole genome shotgun (WGS) entry which is preliminary data.</text>
</comment>
<dbReference type="GO" id="GO:0006508">
    <property type="term" value="P:proteolysis"/>
    <property type="evidence" value="ECO:0007669"/>
    <property type="project" value="UniProtKB-KW"/>
</dbReference>
<comment type="catalytic activity">
    <reaction evidence="2">
        <text>an L-aminoacyl-L-amino acid + H2O = 2 an L-alpha-amino acid</text>
        <dbReference type="Rhea" id="RHEA:48940"/>
        <dbReference type="ChEBI" id="CHEBI:15377"/>
        <dbReference type="ChEBI" id="CHEBI:59869"/>
        <dbReference type="ChEBI" id="CHEBI:77460"/>
        <dbReference type="EC" id="3.4.13.19"/>
    </reaction>
</comment>
<dbReference type="EC" id="3.4.13.19" evidence="2"/>
<keyword evidence="2" id="KW-0645">Protease</keyword>
<proteinExistence type="inferred from homology"/>
<dbReference type="Proteomes" id="UP000183971">
    <property type="component" value="Unassembled WGS sequence"/>
</dbReference>
<dbReference type="PANTHER" id="PTHR10443:SF12">
    <property type="entry name" value="DIPEPTIDASE"/>
    <property type="match status" value="1"/>
</dbReference>
<dbReference type="SUPFAM" id="SSF51556">
    <property type="entry name" value="Metallo-dependent hydrolases"/>
    <property type="match status" value="1"/>
</dbReference>
<comment type="similarity">
    <text evidence="2">Belongs to the metallo-dependent hydrolases superfamily. Peptidase M19 family.</text>
</comment>
<dbReference type="Gene3D" id="3.20.20.140">
    <property type="entry name" value="Metal-dependent hydrolases"/>
    <property type="match status" value="1"/>
</dbReference>
<gene>
    <name evidence="3" type="ORF">FPRO_08820</name>
</gene>
<dbReference type="PANTHER" id="PTHR10443">
    <property type="entry name" value="MICROSOMAL DIPEPTIDASE"/>
    <property type="match status" value="1"/>
</dbReference>
<dbReference type="InterPro" id="IPR032466">
    <property type="entry name" value="Metal_Hydrolase"/>
</dbReference>
<sequence>MAPTPDEYLSQAHALLKRVPLVDGHNDFPYMIRGWFGNNFELFHPGIHSMPIGQTDLTRLRKGLIGGQFWSAFIPIPKTNDTLGKLECLIKTLQQIDTIHLMIENFSDHFGAVNSSKDIETIFKSGRIASLIGVEGLHQIADSTSVLRLFHKLGVRYITLCHDDDNRYADSSNGKSTNGGLSSYGLDIIREMNRIGMIVDLSHTTTETQKQVLSVSEAPVIFSHSSCNSLLPSPRNVTDEILDLLKTNNGLIMICFLPDLVSANGVQGAMIDQVIDHIIYAGRRIGFEHVGIGSDFDGMLEGPKDLDDVSKYPKLVEKLFERGLSEDVVAQTLGGNVIRVLGEVEAVSRELKGHVPVLSDPIEEVWTSEQKDILTRMGTLRSSRGSGTNLAL</sequence>
<dbReference type="CDD" id="cd01301">
    <property type="entry name" value="rDP_like"/>
    <property type="match status" value="1"/>
</dbReference>
<keyword evidence="4" id="KW-1185">Reference proteome</keyword>
<dbReference type="GO" id="GO:0046872">
    <property type="term" value="F:metal ion binding"/>
    <property type="evidence" value="ECO:0007669"/>
    <property type="project" value="UniProtKB-UniRule"/>
</dbReference>
<accession>A0A1L7WA28</accession>
<dbReference type="GO" id="GO:0070573">
    <property type="term" value="F:metallodipeptidase activity"/>
    <property type="evidence" value="ECO:0007669"/>
    <property type="project" value="InterPro"/>
</dbReference>
<dbReference type="PROSITE" id="PS51365">
    <property type="entry name" value="RENAL_DIPEPTIDASE_2"/>
    <property type="match status" value="1"/>
</dbReference>
<protein>
    <recommendedName>
        <fullName evidence="2">Dipeptidase</fullName>
        <ecNumber evidence="2">3.4.13.19</ecNumber>
    </recommendedName>
</protein>
<keyword evidence="2" id="KW-0378">Hydrolase</keyword>
<organism evidence="3 4">
    <name type="scientific">Fusarium proliferatum (strain ET1)</name>
    <name type="common">Orchid endophyte fungus</name>
    <dbReference type="NCBI Taxonomy" id="1227346"/>
    <lineage>
        <taxon>Eukaryota</taxon>
        <taxon>Fungi</taxon>
        <taxon>Dikarya</taxon>
        <taxon>Ascomycota</taxon>
        <taxon>Pezizomycotina</taxon>
        <taxon>Sordariomycetes</taxon>
        <taxon>Hypocreomycetidae</taxon>
        <taxon>Hypocreales</taxon>
        <taxon>Nectriaceae</taxon>
        <taxon>Fusarium</taxon>
        <taxon>Fusarium fujikuroi species complex</taxon>
    </lineage>
</organism>
<dbReference type="AlphaFoldDB" id="A0A1L7WA28"/>
<keyword evidence="1 2" id="KW-0224">Dipeptidase</keyword>
<comment type="cofactor">
    <cofactor evidence="2">
        <name>Zn(2+)</name>
        <dbReference type="ChEBI" id="CHEBI:29105"/>
    </cofactor>
</comment>
<reference evidence="4" key="1">
    <citation type="journal article" date="2016" name="Genome Biol. Evol.">
        <title>Comparative 'omics' of the Fusarium fujikuroi species complex highlights differences in genetic potential and metabolite synthesis.</title>
        <authorList>
            <person name="Niehaus E.-M."/>
            <person name="Muensterkoetter M."/>
            <person name="Proctor R.H."/>
            <person name="Brown D.W."/>
            <person name="Sharon A."/>
            <person name="Idan Y."/>
            <person name="Oren-Young L."/>
            <person name="Sieber C.M."/>
            <person name="Novak O."/>
            <person name="Pencik A."/>
            <person name="Tarkowska D."/>
            <person name="Hromadova K."/>
            <person name="Freeman S."/>
            <person name="Maymon M."/>
            <person name="Elazar M."/>
            <person name="Youssef S.A."/>
            <person name="El-Shabrawy E.S.M."/>
            <person name="Shalaby A.B.A."/>
            <person name="Houterman P."/>
            <person name="Brock N.L."/>
            <person name="Burkhardt I."/>
            <person name="Tsavkelova E.A."/>
            <person name="Dickschat J.S."/>
            <person name="Galuszka P."/>
            <person name="Gueldener U."/>
            <person name="Tudzynski B."/>
        </authorList>
    </citation>
    <scope>NUCLEOTIDE SEQUENCE [LARGE SCALE GENOMIC DNA]</scope>
    <source>
        <strain evidence="4">ET1</strain>
    </source>
</reference>
<dbReference type="InterPro" id="IPR008257">
    <property type="entry name" value="Pept_M19"/>
</dbReference>